<dbReference type="Pfam" id="PF07070">
    <property type="entry name" value="Spo0M"/>
    <property type="match status" value="1"/>
</dbReference>
<keyword evidence="3" id="KW-1185">Reference proteome</keyword>
<dbReference type="EMBL" id="FLUV01001898">
    <property type="protein sequence ID" value="SBW25418.1"/>
    <property type="molecule type" value="Genomic_DNA"/>
</dbReference>
<dbReference type="PANTHER" id="PTHR40053">
    <property type="entry name" value="SPORULATION-CONTROL PROTEIN SPO0M"/>
    <property type="match status" value="1"/>
</dbReference>
<reference evidence="3" key="1">
    <citation type="submission" date="2016-02" db="EMBL/GenBank/DDBJ databases">
        <authorList>
            <person name="Wibberg D."/>
        </authorList>
    </citation>
    <scope>NUCLEOTIDE SEQUENCE [LARGE SCALE GENOMIC DNA]</scope>
</reference>
<accession>A0A1C3P6Y0</accession>
<evidence type="ECO:0000313" key="3">
    <source>
        <dbReference type="Proteomes" id="UP000199013"/>
    </source>
</evidence>
<dbReference type="InterPro" id="IPR009776">
    <property type="entry name" value="Spore_0_M"/>
</dbReference>
<evidence type="ECO:0000256" key="1">
    <source>
        <dbReference type="SAM" id="MobiDB-lite"/>
    </source>
</evidence>
<dbReference type="AlphaFoldDB" id="A0A1C3P6Y0"/>
<proteinExistence type="predicted"/>
<feature type="region of interest" description="Disordered" evidence="1">
    <location>
        <begin position="1"/>
        <end position="29"/>
    </location>
</feature>
<name>A0A1C3P6Y0_9ACTN</name>
<protein>
    <submittedName>
        <fullName evidence="2">SpoOM family protein</fullName>
    </submittedName>
</protein>
<organism evidence="2 3">
    <name type="scientific">Candidatus Protofrankia californiensis</name>
    <dbReference type="NCBI Taxonomy" id="1839754"/>
    <lineage>
        <taxon>Bacteria</taxon>
        <taxon>Bacillati</taxon>
        <taxon>Actinomycetota</taxon>
        <taxon>Actinomycetes</taxon>
        <taxon>Frankiales</taxon>
        <taxon>Frankiaceae</taxon>
        <taxon>Protofrankia</taxon>
    </lineage>
</organism>
<evidence type="ECO:0000313" key="2">
    <source>
        <dbReference type="EMBL" id="SBW25418.1"/>
    </source>
</evidence>
<sequence>MFGIDPDVRCRHRDAGHDGRRDDRHDDRYDGHEGWARRVGMKRMMARLGVGNADVETVLDRSEVLPGGLVTGTVTVRGGKVDQEINEVRVALEATVEVETDDSTWYENVSFGTRSIGGKFTVAANQETGGRFELPVPWQTPITDVGGWHLHGMKIGVKTTVDIPGAVDPGDLDPVNVHPLPVQEAVLAALGDLGFRFHSADVEKGRLSGSDLPFYQEIELHPGGEYARRIKELEVTFLVDPSGMDVVLEADRRGGLLRSGGDALSRLRVGHHDTDRHHLAGLLHEQLQRLGARRGWF</sequence>
<dbReference type="PANTHER" id="PTHR40053:SF1">
    <property type="entry name" value="SPORULATION-CONTROL PROTEIN SPO0M"/>
    <property type="match status" value="1"/>
</dbReference>
<gene>
    <name evidence="2" type="ORF">FDG2_4545</name>
</gene>
<dbReference type="Proteomes" id="UP000199013">
    <property type="component" value="Unassembled WGS sequence"/>
</dbReference>